<accession>A0A4D7AIQ4</accession>
<proteinExistence type="predicted"/>
<dbReference type="RefSeq" id="WP_119311555.1">
    <property type="nucleotide sequence ID" value="NZ_CP034413.3"/>
</dbReference>
<evidence type="ECO:0000313" key="1">
    <source>
        <dbReference type="EMBL" id="QCI58769.1"/>
    </source>
</evidence>
<reference evidence="2" key="1">
    <citation type="submission" date="2018-12" db="EMBL/GenBank/DDBJ databases">
        <title>Dusodibacter welbiota gen. nov., sp. nov., isolated from human faeces and emended description of the Oscillibacter genus.</title>
        <authorList>
            <person name="Le Roy T."/>
            <person name="Van der Smissen P."/>
            <person name="Delzenne N."/>
            <person name="Muccioli G."/>
            <person name="Collet J.F."/>
            <person name="Cani P.D."/>
        </authorList>
    </citation>
    <scope>NUCLEOTIDE SEQUENCE [LARGE SCALE GENOMIC DNA]</scope>
    <source>
        <strain evidence="2">J115</strain>
    </source>
</reference>
<dbReference type="EMBL" id="CP034413">
    <property type="protein sequence ID" value="QCI58769.1"/>
    <property type="molecule type" value="Genomic_DNA"/>
</dbReference>
<evidence type="ECO:0000313" key="2">
    <source>
        <dbReference type="Proteomes" id="UP000298642"/>
    </source>
</evidence>
<sequence length="181" mass="20130">MAHYQNIYNGGNGAPPVAQVAPRMTDWSGEVTPMPADPPMPEAPGRTVTSAGRPMDRLNAAEEQGGQSMGSLDMRNHLPSEVITDPISMEEAYRGSLKAMLKKNVGNYVVATFLVGTQSTTSWEGILYDVGNDYMTIYQEGRDRYIVSDIYSLKFIEFYDTRCRDICDEVLRSGWMPNQGM</sequence>
<dbReference type="Proteomes" id="UP000298642">
    <property type="component" value="Chromosome"/>
</dbReference>
<name>A0A4D7AIQ4_9FIRM</name>
<gene>
    <name evidence="1" type="ORF">EIO64_05670</name>
</gene>
<protein>
    <submittedName>
        <fullName evidence="1">Uncharacterized protein</fullName>
    </submittedName>
</protein>
<organism evidence="1 2">
    <name type="scientific">Dysosmobacter welbionis</name>
    <dbReference type="NCBI Taxonomy" id="2093857"/>
    <lineage>
        <taxon>Bacteria</taxon>
        <taxon>Bacillati</taxon>
        <taxon>Bacillota</taxon>
        <taxon>Clostridia</taxon>
        <taxon>Eubacteriales</taxon>
        <taxon>Oscillospiraceae</taxon>
        <taxon>Dysosmobacter</taxon>
    </lineage>
</organism>
<keyword evidence="2" id="KW-1185">Reference proteome</keyword>
<dbReference type="AlphaFoldDB" id="A0A4D7AIQ4"/>
<dbReference type="KEGG" id="obj:EIO64_05670"/>